<sequence length="323" mass="36353">MKKLCLNLFLSFVICLCSVSVHTMLIPDKHYDSLNKNSSLIEVAKNINSTNKKILTLTDISLSNETLKSTLPNTVEELQSIKDSLDSSDEIISNKTNLLDGISNNILFYNQLLAILNNPKGTDVSNSLESLMSYGETTSNCYKTLSPINISFADNGKIFMKNFETGIYREISTLQAKSSNIKNNKEFLNIFENTTSNFFKTNKNYIALIEKCRTNHLEFKEVLNDLDKTSKVVDSLGMELYSITAPSDGSDVFSSFSKLVDSYSLYLKSTRQALYSEMFAPKSLASNDIDELYSTAKDEYEKLESSIKTFSELFNNYKDTIGN</sequence>
<accession>A0A1I0Z4R1</accession>
<name>A0A1I0Z4R1_9CLOT</name>
<feature type="signal peptide" evidence="1">
    <location>
        <begin position="1"/>
        <end position="23"/>
    </location>
</feature>
<keyword evidence="3" id="KW-1185">Reference proteome</keyword>
<evidence type="ECO:0000313" key="3">
    <source>
        <dbReference type="Proteomes" id="UP000198619"/>
    </source>
</evidence>
<dbReference type="AlphaFoldDB" id="A0A1I0Z4R1"/>
<evidence type="ECO:0000313" key="2">
    <source>
        <dbReference type="EMBL" id="SFB20595.1"/>
    </source>
</evidence>
<organism evidence="2 3">
    <name type="scientific">Clostridium frigidicarnis</name>
    <dbReference type="NCBI Taxonomy" id="84698"/>
    <lineage>
        <taxon>Bacteria</taxon>
        <taxon>Bacillati</taxon>
        <taxon>Bacillota</taxon>
        <taxon>Clostridia</taxon>
        <taxon>Eubacteriales</taxon>
        <taxon>Clostridiaceae</taxon>
        <taxon>Clostridium</taxon>
    </lineage>
</organism>
<feature type="chain" id="PRO_5011732771" evidence="1">
    <location>
        <begin position="24"/>
        <end position="323"/>
    </location>
</feature>
<proteinExistence type="predicted"/>
<dbReference type="Proteomes" id="UP000198619">
    <property type="component" value="Unassembled WGS sequence"/>
</dbReference>
<evidence type="ECO:0000256" key="1">
    <source>
        <dbReference type="SAM" id="SignalP"/>
    </source>
</evidence>
<dbReference type="RefSeq" id="WP_090041592.1">
    <property type="nucleotide sequence ID" value="NZ_FOKI01000017.1"/>
</dbReference>
<dbReference type="STRING" id="84698.SAMN04488528_101765"/>
<dbReference type="OrthoDB" id="1938186at2"/>
<gene>
    <name evidence="2" type="ORF">SAMN04488528_101765</name>
</gene>
<protein>
    <submittedName>
        <fullName evidence="2">Uncharacterized protein</fullName>
    </submittedName>
</protein>
<keyword evidence="1" id="KW-0732">Signal</keyword>
<reference evidence="2 3" key="1">
    <citation type="submission" date="2016-10" db="EMBL/GenBank/DDBJ databases">
        <authorList>
            <person name="de Groot N.N."/>
        </authorList>
    </citation>
    <scope>NUCLEOTIDE SEQUENCE [LARGE SCALE GENOMIC DNA]</scope>
    <source>
        <strain evidence="2 3">DSM 12271</strain>
    </source>
</reference>
<dbReference type="EMBL" id="FOKI01000017">
    <property type="protein sequence ID" value="SFB20595.1"/>
    <property type="molecule type" value="Genomic_DNA"/>
</dbReference>